<dbReference type="PANTHER" id="PTHR39966:SF1">
    <property type="entry name" value="HEMERYTHRIN-LIKE DOMAIN-CONTAINING PROTEIN"/>
    <property type="match status" value="1"/>
</dbReference>
<reference evidence="2 3" key="1">
    <citation type="journal article" date="2015" name="Nature">
        <title>rRNA introns, odd ribosomes, and small enigmatic genomes across a large radiation of phyla.</title>
        <authorList>
            <person name="Brown C.T."/>
            <person name="Hug L.A."/>
            <person name="Thomas B.C."/>
            <person name="Sharon I."/>
            <person name="Castelle C.J."/>
            <person name="Singh A."/>
            <person name="Wilkins M.J."/>
            <person name="Williams K.H."/>
            <person name="Banfield J.F."/>
        </authorList>
    </citation>
    <scope>NUCLEOTIDE SEQUENCE [LARGE SCALE GENOMIC DNA]</scope>
</reference>
<gene>
    <name evidence="2" type="ORF">UV33_C0007G0001</name>
</gene>
<evidence type="ECO:0000313" key="3">
    <source>
        <dbReference type="Proteomes" id="UP000034135"/>
    </source>
</evidence>
<dbReference type="Proteomes" id="UP000034135">
    <property type="component" value="Unassembled WGS sequence"/>
</dbReference>
<protein>
    <submittedName>
        <fullName evidence="2">Cytoplasmic protein</fullName>
    </submittedName>
</protein>
<name>A0A0G1AW63_9BACT</name>
<dbReference type="AlphaFoldDB" id="A0A0G1AW63"/>
<dbReference type="InterPro" id="IPR012312">
    <property type="entry name" value="Hemerythrin-like"/>
</dbReference>
<proteinExistence type="predicted"/>
<accession>A0A0G1AW63</accession>
<evidence type="ECO:0000259" key="1">
    <source>
        <dbReference type="Pfam" id="PF01814"/>
    </source>
</evidence>
<dbReference type="GO" id="GO:0005886">
    <property type="term" value="C:plasma membrane"/>
    <property type="evidence" value="ECO:0007669"/>
    <property type="project" value="TreeGrafter"/>
</dbReference>
<comment type="caution">
    <text evidence="2">The sequence shown here is derived from an EMBL/GenBank/DDBJ whole genome shotgun (WGS) entry which is preliminary data.</text>
</comment>
<feature type="domain" description="Hemerythrin-like" evidence="1">
    <location>
        <begin position="3"/>
        <end position="138"/>
    </location>
</feature>
<organism evidence="2 3">
    <name type="scientific">Candidatus Daviesbacteria bacterium GW2011_GWA1_42_6</name>
    <dbReference type="NCBI Taxonomy" id="1618420"/>
    <lineage>
        <taxon>Bacteria</taxon>
        <taxon>Candidatus Daviesiibacteriota</taxon>
    </lineage>
</organism>
<dbReference type="CDD" id="cd12108">
    <property type="entry name" value="Hr-like"/>
    <property type="match status" value="1"/>
</dbReference>
<sequence>MNAIDQLRDEHQTVRTMLAVWRKIVGRMEKGGDVNISDIERLLGFMKGFVDHCHHQKEESYLFPALMVLGDRQIDEMVKVFTRDHARFHNLVQDLSRAMEGYKKGDERAKQKMLEALKDYIAVLSNHEAKETNVLFEIAENNLPEEVQKKMEKDFERVGLEHFGAGTPNQFHNMLEHLQQIYC</sequence>
<dbReference type="PANTHER" id="PTHR39966">
    <property type="entry name" value="BLL2471 PROTEIN-RELATED"/>
    <property type="match status" value="1"/>
</dbReference>
<dbReference type="Gene3D" id="1.20.120.520">
    <property type="entry name" value="nmb1532 protein domain like"/>
    <property type="match status" value="1"/>
</dbReference>
<dbReference type="Pfam" id="PF01814">
    <property type="entry name" value="Hemerythrin"/>
    <property type="match status" value="1"/>
</dbReference>
<dbReference type="EMBL" id="LCEB01000007">
    <property type="protein sequence ID" value="KKS65262.1"/>
    <property type="molecule type" value="Genomic_DNA"/>
</dbReference>
<evidence type="ECO:0000313" key="2">
    <source>
        <dbReference type="EMBL" id="KKS65262.1"/>
    </source>
</evidence>